<evidence type="ECO:0000313" key="4">
    <source>
        <dbReference type="EMBL" id="CZT15638.1"/>
    </source>
</evidence>
<protein>
    <submittedName>
        <fullName evidence="4">Related to glutaminase A</fullName>
    </submittedName>
</protein>
<dbReference type="RefSeq" id="XP_023622534.1">
    <property type="nucleotide sequence ID" value="XM_023766766.1"/>
</dbReference>
<keyword evidence="5" id="KW-1185">Reference proteome</keyword>
<dbReference type="InterPro" id="IPR032514">
    <property type="entry name" value="GtaA_central"/>
</dbReference>
<sequence>MHFHQILGFIIALFSPHTTVASKINLPSYPLAVKSPYLSTWLPSTGIDNVATAQPQFWNGQDLTWPILARIDGKTYALLNSPAGLTGGQGGISAAMTVNVSFSSTRTLFKLAADGVNFTLDFFSPVYPKNYSLQSLPYSYLTVNATSSSPRRIQIFSAIDQTWTAQNGQSDINYATTCKTGFFQLHNPNETPFTEIDDQATWGTVVFGTSADANITHAANAANTVYKAFLNHGNLASVNSTASGTNLAAISKDLGDVDSDGACVTFAVGFQRDSAIDYLGEVQTGVHRALWPEIPDAFDFFIGNYDNAYAASLAFDSTVRSRAESVSGDFGSQYADILEASVRQTFAAYELTVPDNDRTAAPWAFLKEISSDGNTNTIDLIFQTWPIFISLNPEWIKWQLQPVLSYLACGRWPKKYVIHDIGTHYPNATGHDDGNEESMPLFETSSMFILLYTYQLFSNDTSLTAEYAHLLPGWAEYLVENSLYPSSQLISVDAIPATPNQTALAIQSAIGLNAASKLLQNTSYADTAHSFAKTIYNDALGLNGATVNESAHFTYNYGGSETWNVLFASYSDVLLNLTTFPQTAWDLQSDWYLSQIQDAGLAFAGPVSDRGVDWALTDWNFMIASVSSTELQGKIVQSTWEFLGNGMNSVPFGTKYLVEGDERGKWIANKARSTVGAHFALVALRQGAWDW</sequence>
<reference evidence="4 5" key="1">
    <citation type="submission" date="2016-03" db="EMBL/GenBank/DDBJ databases">
        <authorList>
            <person name="Ploux O."/>
        </authorList>
    </citation>
    <scope>NUCLEOTIDE SEQUENCE [LARGE SCALE GENOMIC DNA]</scope>
    <source>
        <strain evidence="4 5">URUG2</strain>
    </source>
</reference>
<evidence type="ECO:0000313" key="5">
    <source>
        <dbReference type="Proteomes" id="UP000225277"/>
    </source>
</evidence>
<evidence type="ECO:0000256" key="1">
    <source>
        <dbReference type="SAM" id="SignalP"/>
    </source>
</evidence>
<dbReference type="GeneID" id="35596725"/>
<dbReference type="OrthoDB" id="3918848at2759"/>
<dbReference type="Pfam" id="PF17168">
    <property type="entry name" value="DUF5127"/>
    <property type="match status" value="1"/>
</dbReference>
<dbReference type="STRING" id="112498.A0A2D3UP95"/>
<dbReference type="PANTHER" id="PTHR31987">
    <property type="entry name" value="GLUTAMINASE A-RELATED"/>
    <property type="match status" value="1"/>
</dbReference>
<proteinExistence type="predicted"/>
<dbReference type="EMBL" id="FJUY01000001">
    <property type="protein sequence ID" value="CZT15638.1"/>
    <property type="molecule type" value="Genomic_DNA"/>
</dbReference>
<feature type="signal peptide" evidence="1">
    <location>
        <begin position="1"/>
        <end position="21"/>
    </location>
</feature>
<accession>A0A2D3UP95</accession>
<feature type="domain" description="Glutaminase A central" evidence="2">
    <location>
        <begin position="331"/>
        <end position="681"/>
    </location>
</feature>
<dbReference type="InterPro" id="IPR033433">
    <property type="entry name" value="GtaA_N"/>
</dbReference>
<dbReference type="Pfam" id="PF16335">
    <property type="entry name" value="GtaA_6_Hairpin"/>
    <property type="match status" value="1"/>
</dbReference>
<dbReference type="InterPro" id="IPR052743">
    <property type="entry name" value="Glutaminase_GtaA"/>
</dbReference>
<dbReference type="Proteomes" id="UP000225277">
    <property type="component" value="Unassembled WGS sequence"/>
</dbReference>
<feature type="chain" id="PRO_5013790301" evidence="1">
    <location>
        <begin position="22"/>
        <end position="691"/>
    </location>
</feature>
<dbReference type="PANTHER" id="PTHR31987:SF14">
    <property type="entry name" value="PUTATIVE (AFU_ORTHOLOGUE AFUA_6G09910)-RELATED"/>
    <property type="match status" value="1"/>
</dbReference>
<keyword evidence="1" id="KW-0732">Signal</keyword>
<name>A0A2D3UP95_9PEZI</name>
<evidence type="ECO:0000259" key="2">
    <source>
        <dbReference type="Pfam" id="PF16335"/>
    </source>
</evidence>
<organism evidence="4 5">
    <name type="scientific">Ramularia collo-cygni</name>
    <dbReference type="NCBI Taxonomy" id="112498"/>
    <lineage>
        <taxon>Eukaryota</taxon>
        <taxon>Fungi</taxon>
        <taxon>Dikarya</taxon>
        <taxon>Ascomycota</taxon>
        <taxon>Pezizomycotina</taxon>
        <taxon>Dothideomycetes</taxon>
        <taxon>Dothideomycetidae</taxon>
        <taxon>Mycosphaerellales</taxon>
        <taxon>Mycosphaerellaceae</taxon>
        <taxon>Ramularia</taxon>
    </lineage>
</organism>
<dbReference type="AlphaFoldDB" id="A0A2D3UP95"/>
<gene>
    <name evidence="4" type="ORF">RCC_01478</name>
</gene>
<evidence type="ECO:0000259" key="3">
    <source>
        <dbReference type="Pfam" id="PF17168"/>
    </source>
</evidence>
<feature type="domain" description="Glutaminase A N-terminal" evidence="3">
    <location>
        <begin position="105"/>
        <end position="321"/>
    </location>
</feature>